<feature type="non-terminal residue" evidence="1">
    <location>
        <position position="1"/>
    </location>
</feature>
<dbReference type="InterPro" id="IPR010433">
    <property type="entry name" value="EIF-4B_pln"/>
</dbReference>
<dbReference type="PANTHER" id="PTHR32091:SF20">
    <property type="entry name" value="EUKARYOTIC TRANSLATION INITIATION FACTOR 4B1"/>
    <property type="match status" value="1"/>
</dbReference>
<dbReference type="EMBL" id="BLLF01000112">
    <property type="protein sequence ID" value="GFH07731.1"/>
    <property type="molecule type" value="Genomic_DNA"/>
</dbReference>
<evidence type="ECO:0000313" key="1">
    <source>
        <dbReference type="EMBL" id="GFH07731.1"/>
    </source>
</evidence>
<sequence length="94" mass="10340">KKSNPFGAARPREEVLKEKGVDPLALESKLEVKPEAKVEPKVEEAVLEEVTRDDSPAEVELREEVEACRRELATLEATPGAEDSVAEARTELEA</sequence>
<keyword evidence="2" id="KW-1185">Reference proteome</keyword>
<proteinExistence type="predicted"/>
<dbReference type="GO" id="GO:0003729">
    <property type="term" value="F:mRNA binding"/>
    <property type="evidence" value="ECO:0007669"/>
    <property type="project" value="TreeGrafter"/>
</dbReference>
<dbReference type="GO" id="GO:0003743">
    <property type="term" value="F:translation initiation factor activity"/>
    <property type="evidence" value="ECO:0007669"/>
    <property type="project" value="InterPro"/>
</dbReference>
<name>A0A699YE89_HAELA</name>
<feature type="non-terminal residue" evidence="1">
    <location>
        <position position="94"/>
    </location>
</feature>
<reference evidence="1 2" key="1">
    <citation type="submission" date="2020-02" db="EMBL/GenBank/DDBJ databases">
        <title>Draft genome sequence of Haematococcus lacustris strain NIES-144.</title>
        <authorList>
            <person name="Morimoto D."/>
            <person name="Nakagawa S."/>
            <person name="Yoshida T."/>
            <person name="Sawayama S."/>
        </authorList>
    </citation>
    <scope>NUCLEOTIDE SEQUENCE [LARGE SCALE GENOMIC DNA]</scope>
    <source>
        <strain evidence="1 2">NIES-144</strain>
    </source>
</reference>
<dbReference type="Pfam" id="PF06273">
    <property type="entry name" value="eIF-4B"/>
    <property type="match status" value="1"/>
</dbReference>
<dbReference type="AlphaFoldDB" id="A0A699YE89"/>
<comment type="caution">
    <text evidence="1">The sequence shown here is derived from an EMBL/GenBank/DDBJ whole genome shotgun (WGS) entry which is preliminary data.</text>
</comment>
<gene>
    <name evidence="1" type="ORF">HaLaN_02573</name>
</gene>
<evidence type="ECO:0000313" key="2">
    <source>
        <dbReference type="Proteomes" id="UP000485058"/>
    </source>
</evidence>
<protein>
    <submittedName>
        <fullName evidence="1">Uncharacterized protein</fullName>
    </submittedName>
</protein>
<accession>A0A699YE89</accession>
<dbReference type="Proteomes" id="UP000485058">
    <property type="component" value="Unassembled WGS sequence"/>
</dbReference>
<organism evidence="1 2">
    <name type="scientific">Haematococcus lacustris</name>
    <name type="common">Green alga</name>
    <name type="synonym">Haematococcus pluvialis</name>
    <dbReference type="NCBI Taxonomy" id="44745"/>
    <lineage>
        <taxon>Eukaryota</taxon>
        <taxon>Viridiplantae</taxon>
        <taxon>Chlorophyta</taxon>
        <taxon>core chlorophytes</taxon>
        <taxon>Chlorophyceae</taxon>
        <taxon>CS clade</taxon>
        <taxon>Chlamydomonadales</taxon>
        <taxon>Haematococcaceae</taxon>
        <taxon>Haematococcus</taxon>
    </lineage>
</organism>
<dbReference type="PANTHER" id="PTHR32091">
    <property type="entry name" value="EUKARYOTIC TRANSLATION INITIATION FACTOR 4B"/>
    <property type="match status" value="1"/>
</dbReference>